<dbReference type="Pfam" id="PF04265">
    <property type="entry name" value="TPK_B1_binding"/>
    <property type="match status" value="1"/>
</dbReference>
<organism evidence="9 10">
    <name type="scientific">Phycomyces blakesleeanus</name>
    <dbReference type="NCBI Taxonomy" id="4837"/>
    <lineage>
        <taxon>Eukaryota</taxon>
        <taxon>Fungi</taxon>
        <taxon>Fungi incertae sedis</taxon>
        <taxon>Mucoromycota</taxon>
        <taxon>Mucoromycotina</taxon>
        <taxon>Mucoromycetes</taxon>
        <taxon>Mucorales</taxon>
        <taxon>Phycomycetaceae</taxon>
        <taxon>Phycomyces</taxon>
    </lineage>
</organism>
<evidence type="ECO:0000256" key="6">
    <source>
        <dbReference type="ARBA" id="ARBA00022840"/>
    </source>
</evidence>
<evidence type="ECO:0000256" key="5">
    <source>
        <dbReference type="ARBA" id="ARBA00022777"/>
    </source>
</evidence>
<reference evidence="9 10" key="1">
    <citation type="submission" date="2024-04" db="EMBL/GenBank/DDBJ databases">
        <title>Symmetric and asymmetric DNA N6-adenine methylation regulates different biological responses in Mucorales.</title>
        <authorList>
            <consortium name="Lawrence Berkeley National Laboratory"/>
            <person name="Lax C."/>
            <person name="Mondo S.J."/>
            <person name="Osorio-Concepcion M."/>
            <person name="Muszewska A."/>
            <person name="Corrochano-Luque M."/>
            <person name="Gutierrez G."/>
            <person name="Riley R."/>
            <person name="Lipzen A."/>
            <person name="Guo J."/>
            <person name="Hundley H."/>
            <person name="Amirebrahimi M."/>
            <person name="Ng V."/>
            <person name="Lorenzo-Gutierrez D."/>
            <person name="Binder U."/>
            <person name="Yang J."/>
            <person name="Song Y."/>
            <person name="Canovas D."/>
            <person name="Navarro E."/>
            <person name="Freitag M."/>
            <person name="Gabaldon T."/>
            <person name="Grigoriev I.V."/>
            <person name="Corrochano L.M."/>
            <person name="Nicolas F.E."/>
            <person name="Garre V."/>
        </authorList>
    </citation>
    <scope>NUCLEOTIDE SEQUENCE [LARGE SCALE GENOMIC DNA]</scope>
    <source>
        <strain evidence="9 10">L51</strain>
    </source>
</reference>
<dbReference type="InterPro" id="IPR036371">
    <property type="entry name" value="TPK_B1-bd_sf"/>
</dbReference>
<dbReference type="InterPro" id="IPR007373">
    <property type="entry name" value="Thiamin_PyroPKinase_B1-bd"/>
</dbReference>
<keyword evidence="4 7" id="KW-0547">Nucleotide-binding</keyword>
<dbReference type="Proteomes" id="UP001448207">
    <property type="component" value="Unassembled WGS sequence"/>
</dbReference>
<dbReference type="CDD" id="cd07995">
    <property type="entry name" value="TPK"/>
    <property type="match status" value="1"/>
</dbReference>
<proteinExistence type="inferred from homology"/>
<evidence type="ECO:0000313" key="10">
    <source>
        <dbReference type="Proteomes" id="UP001448207"/>
    </source>
</evidence>
<gene>
    <name evidence="9" type="ORF">J3Q64DRAFT_1212357</name>
</gene>
<protein>
    <recommendedName>
        <fullName evidence="7">Thiamine pyrophosphokinase</fullName>
        <ecNumber evidence="7">2.7.6.2</ecNumber>
    </recommendedName>
</protein>
<evidence type="ECO:0000256" key="7">
    <source>
        <dbReference type="PIRNR" id="PIRNR031057"/>
    </source>
</evidence>
<comment type="similarity">
    <text evidence="2 7">Belongs to the thiamine pyrophosphokinase family.</text>
</comment>
<dbReference type="NCBIfam" id="TIGR01378">
    <property type="entry name" value="thi_PPkinase"/>
    <property type="match status" value="1"/>
</dbReference>
<keyword evidence="5 7" id="KW-0418">Kinase</keyword>
<evidence type="ECO:0000313" key="9">
    <source>
        <dbReference type="EMBL" id="KAL0092306.1"/>
    </source>
</evidence>
<dbReference type="PANTHER" id="PTHR13622:SF8">
    <property type="entry name" value="THIAMIN PYROPHOSPHOKINASE 1"/>
    <property type="match status" value="1"/>
</dbReference>
<keyword evidence="10" id="KW-1185">Reference proteome</keyword>
<comment type="pathway">
    <text evidence="1 7">Cofactor biosynthesis; thiamine diphosphate biosynthesis; thiamine diphosphate from thiamine: step 1/1.</text>
</comment>
<keyword evidence="6 7" id="KW-0067">ATP-binding</keyword>
<evidence type="ECO:0000259" key="8">
    <source>
        <dbReference type="SMART" id="SM00983"/>
    </source>
</evidence>
<dbReference type="PIRSF" id="PIRSF031057">
    <property type="entry name" value="Thiamin_pyrophosphokinase"/>
    <property type="match status" value="1"/>
</dbReference>
<accession>A0ABR3B8J5</accession>
<comment type="caution">
    <text evidence="9">The sequence shown here is derived from an EMBL/GenBank/DDBJ whole genome shotgun (WGS) entry which is preliminary data.</text>
</comment>
<dbReference type="SMART" id="SM00983">
    <property type="entry name" value="TPK_B1_binding"/>
    <property type="match status" value="1"/>
</dbReference>
<dbReference type="Gene3D" id="3.40.50.10240">
    <property type="entry name" value="Thiamin pyrophosphokinase, catalytic domain"/>
    <property type="match status" value="1"/>
</dbReference>
<dbReference type="Pfam" id="PF04263">
    <property type="entry name" value="TPK_catalytic"/>
    <property type="match status" value="1"/>
</dbReference>
<evidence type="ECO:0000256" key="3">
    <source>
        <dbReference type="ARBA" id="ARBA00022679"/>
    </source>
</evidence>
<dbReference type="EC" id="2.7.6.2" evidence="7"/>
<evidence type="ECO:0000256" key="2">
    <source>
        <dbReference type="ARBA" id="ARBA00006785"/>
    </source>
</evidence>
<dbReference type="EMBL" id="JBCLYO010000002">
    <property type="protein sequence ID" value="KAL0092306.1"/>
    <property type="molecule type" value="Genomic_DNA"/>
</dbReference>
<name>A0ABR3B8J5_PHYBL</name>
<evidence type="ECO:0000256" key="4">
    <source>
        <dbReference type="ARBA" id="ARBA00022741"/>
    </source>
</evidence>
<feature type="domain" description="Thiamin pyrophosphokinase thiamin-binding" evidence="8">
    <location>
        <begin position="173"/>
        <end position="237"/>
    </location>
</feature>
<dbReference type="SUPFAM" id="SSF63862">
    <property type="entry name" value="Thiamin pyrophosphokinase, substrate-binding domain"/>
    <property type="match status" value="1"/>
</dbReference>
<dbReference type="PANTHER" id="PTHR13622">
    <property type="entry name" value="THIAMIN PYROPHOSPHOKINASE"/>
    <property type="match status" value="1"/>
</dbReference>
<dbReference type="SUPFAM" id="SSF63999">
    <property type="entry name" value="Thiamin pyrophosphokinase, catalytic domain"/>
    <property type="match status" value="1"/>
</dbReference>
<evidence type="ECO:0000256" key="1">
    <source>
        <dbReference type="ARBA" id="ARBA00005078"/>
    </source>
</evidence>
<dbReference type="InterPro" id="IPR036759">
    <property type="entry name" value="TPK_catalytic_sf"/>
</dbReference>
<dbReference type="InterPro" id="IPR016966">
    <property type="entry name" value="Thiamin_pyrophosphokinase_euk"/>
</dbReference>
<keyword evidence="3 7" id="KW-0808">Transferase</keyword>
<sequence>MNDWAPSSILLPQGPPKPFCLIQLNQPIVHVHLFERLWANATIRLCADGGTNRLYDAFENSPEKRDKHLPDEIRGDLDSIRPEVRAFYEAKGVTVTRIEDQNSTDFTKCVCLMKEKEAKLGIKDLDVVAMSAIGGRFDQTIASINTLYFMKHEKNRHYVLVSDENLTILLDKGIHHLQCSEYDGPTCGVMPIGSPATITTKGLEWNLDNTPCFFGGMVSTSNAIAAECVVIETDSPVVWTSELRPENVK</sequence>
<comment type="catalytic activity">
    <reaction evidence="7">
        <text>thiamine + ATP = thiamine diphosphate + AMP + H(+)</text>
        <dbReference type="Rhea" id="RHEA:11576"/>
        <dbReference type="ChEBI" id="CHEBI:15378"/>
        <dbReference type="ChEBI" id="CHEBI:18385"/>
        <dbReference type="ChEBI" id="CHEBI:30616"/>
        <dbReference type="ChEBI" id="CHEBI:58937"/>
        <dbReference type="ChEBI" id="CHEBI:456215"/>
    </reaction>
</comment>
<dbReference type="InterPro" id="IPR006282">
    <property type="entry name" value="Thi_PPkinase"/>
</dbReference>
<dbReference type="InterPro" id="IPR007371">
    <property type="entry name" value="TPK_catalytic"/>
</dbReference>